<keyword evidence="2" id="KW-1185">Reference proteome</keyword>
<dbReference type="AlphaFoldDB" id="A0DEN8"/>
<name>A0DEN8_PARTE</name>
<dbReference type="InParanoid" id="A0DEN8"/>
<evidence type="ECO:0000313" key="1">
    <source>
        <dbReference type="EMBL" id="CAK81505.1"/>
    </source>
</evidence>
<dbReference type="EMBL" id="CT868407">
    <property type="protein sequence ID" value="CAK81505.1"/>
    <property type="molecule type" value="Genomic_DNA"/>
</dbReference>
<evidence type="ECO:0000313" key="2">
    <source>
        <dbReference type="Proteomes" id="UP000000600"/>
    </source>
</evidence>
<dbReference type="RefSeq" id="XP_001448902.1">
    <property type="nucleotide sequence ID" value="XM_001448865.1"/>
</dbReference>
<dbReference type="HOGENOM" id="CLU_2241833_0_0_1"/>
<proteinExistence type="predicted"/>
<gene>
    <name evidence="1" type="ORF">GSPATT00016331001</name>
</gene>
<dbReference type="GeneID" id="5034687"/>
<reference evidence="1 2" key="1">
    <citation type="journal article" date="2006" name="Nature">
        <title>Global trends of whole-genome duplications revealed by the ciliate Paramecium tetraurelia.</title>
        <authorList>
            <consortium name="Genoscope"/>
            <person name="Aury J.-M."/>
            <person name="Jaillon O."/>
            <person name="Duret L."/>
            <person name="Noel B."/>
            <person name="Jubin C."/>
            <person name="Porcel B.M."/>
            <person name="Segurens B."/>
            <person name="Daubin V."/>
            <person name="Anthouard V."/>
            <person name="Aiach N."/>
            <person name="Arnaiz O."/>
            <person name="Billaut A."/>
            <person name="Beisson J."/>
            <person name="Blanc I."/>
            <person name="Bouhouche K."/>
            <person name="Camara F."/>
            <person name="Duharcourt S."/>
            <person name="Guigo R."/>
            <person name="Gogendeau D."/>
            <person name="Katinka M."/>
            <person name="Keller A.-M."/>
            <person name="Kissmehl R."/>
            <person name="Klotz C."/>
            <person name="Koll F."/>
            <person name="Le Moue A."/>
            <person name="Lepere C."/>
            <person name="Malinsky S."/>
            <person name="Nowacki M."/>
            <person name="Nowak J.K."/>
            <person name="Plattner H."/>
            <person name="Poulain J."/>
            <person name="Ruiz F."/>
            <person name="Serrano V."/>
            <person name="Zagulski M."/>
            <person name="Dessen P."/>
            <person name="Betermier M."/>
            <person name="Weissenbach J."/>
            <person name="Scarpelli C."/>
            <person name="Schachter V."/>
            <person name="Sperling L."/>
            <person name="Meyer E."/>
            <person name="Cohen J."/>
            <person name="Wincker P."/>
        </authorList>
    </citation>
    <scope>NUCLEOTIDE SEQUENCE [LARGE SCALE GENOMIC DNA]</scope>
    <source>
        <strain evidence="1 2">Stock d4-2</strain>
    </source>
</reference>
<organism evidence="1 2">
    <name type="scientific">Paramecium tetraurelia</name>
    <dbReference type="NCBI Taxonomy" id="5888"/>
    <lineage>
        <taxon>Eukaryota</taxon>
        <taxon>Sar</taxon>
        <taxon>Alveolata</taxon>
        <taxon>Ciliophora</taxon>
        <taxon>Intramacronucleata</taxon>
        <taxon>Oligohymenophorea</taxon>
        <taxon>Peniculida</taxon>
        <taxon>Parameciidae</taxon>
        <taxon>Paramecium</taxon>
    </lineage>
</organism>
<sequence length="105" mass="12090">METQLLKMTYQSQFQPLRNQDQLFCELVQYQEVLTHIECDIQNIYKQEAIRSISACIIIAPGTSYFVSELSGLSSQLELRIIPFSCVTLSSSSHMRRKCSCLETF</sequence>
<dbReference type="KEGG" id="ptm:GSPATT00016331001"/>
<protein>
    <submittedName>
        <fullName evidence="1">Uncharacterized protein</fullName>
    </submittedName>
</protein>
<dbReference type="Proteomes" id="UP000000600">
    <property type="component" value="Unassembled WGS sequence"/>
</dbReference>
<accession>A0DEN8</accession>